<evidence type="ECO:0000256" key="1">
    <source>
        <dbReference type="SAM" id="MobiDB-lite"/>
    </source>
</evidence>
<proteinExistence type="predicted"/>
<dbReference type="KEGG" id="glj:GKIL_2479"/>
<name>U5QM19_GLOK1</name>
<dbReference type="OrthoDB" id="1396907at2"/>
<sequence length="399" mass="43905">MLPKKWFGGFAASSSWGRYVLPLALAALVPPAVFHLTRPAAGQTTQSDVQVSDPGLWDMEFTHLPGDNRFVWATNGGQVWIGTVDLNTGNFVPSSGKVTKVTSGAYAPIPVGNGPEWVFSAEHGPEVAYTVKGPNGVRQLGLAYLDGSQWIASTLANSDNEAAPIGSLDVDDANPRLAYTKQILNGSAIKEYWRFTDSSADEQMPGDGTQGLRWVPGMQAIGVNSKVNGQRQAFLYDINSKQFKQLTADSGSKTSVFFWQAPEYNNELLFMTLINNANVGIYRQIGGQWQRIYTIQPQSYHYIESPEPFVYNGKSYVFMVTKDNPDTTNRTDPSDVWIAGIDANTRFYKQCSDSTKKVRKDPEYFVTNKGLYIYFSAPTSDPSQPAAQFRCDPGLGAPQ</sequence>
<evidence type="ECO:0000313" key="2">
    <source>
        <dbReference type="EMBL" id="AGY58725.1"/>
    </source>
</evidence>
<feature type="region of interest" description="Disordered" evidence="1">
    <location>
        <begin position="380"/>
        <end position="399"/>
    </location>
</feature>
<dbReference type="SUPFAM" id="SSF69304">
    <property type="entry name" value="Tricorn protease N-terminal domain"/>
    <property type="match status" value="1"/>
</dbReference>
<dbReference type="HOGENOM" id="CLU_677503_0_0_3"/>
<dbReference type="Proteomes" id="UP000017396">
    <property type="component" value="Chromosome"/>
</dbReference>
<dbReference type="eggNOG" id="COG0823">
    <property type="taxonomic scope" value="Bacteria"/>
</dbReference>
<dbReference type="PATRIC" id="fig|1183438.3.peg.2438"/>
<dbReference type="RefSeq" id="WP_023173906.1">
    <property type="nucleotide sequence ID" value="NC_022600.1"/>
</dbReference>
<gene>
    <name evidence="2" type="ORF">GKIL_2479</name>
</gene>
<dbReference type="STRING" id="1183438.GKIL_2479"/>
<protein>
    <submittedName>
        <fullName evidence="2">Uncharacterized protein</fullName>
    </submittedName>
</protein>
<reference evidence="2 3" key="1">
    <citation type="journal article" date="2013" name="PLoS ONE">
        <title>Cultivation and Complete Genome Sequencing of Gloeobacter kilaueensis sp. nov., from a Lava Cave in Kilauea Caldera, Hawai'i.</title>
        <authorList>
            <person name="Saw J.H."/>
            <person name="Schatz M."/>
            <person name="Brown M.V."/>
            <person name="Kunkel D.D."/>
            <person name="Foster J.S."/>
            <person name="Shick H."/>
            <person name="Christensen S."/>
            <person name="Hou S."/>
            <person name="Wan X."/>
            <person name="Donachie S.P."/>
        </authorList>
    </citation>
    <scope>NUCLEOTIDE SEQUENCE [LARGE SCALE GENOMIC DNA]</scope>
    <source>
        <strain evidence="3">JS</strain>
    </source>
</reference>
<organism evidence="2 3">
    <name type="scientific">Gloeobacter kilaueensis (strain ATCC BAA-2537 / CCAP 1431/1 / ULC 316 / JS1)</name>
    <dbReference type="NCBI Taxonomy" id="1183438"/>
    <lineage>
        <taxon>Bacteria</taxon>
        <taxon>Bacillati</taxon>
        <taxon>Cyanobacteriota</taxon>
        <taxon>Cyanophyceae</taxon>
        <taxon>Gloeobacterales</taxon>
        <taxon>Gloeobacteraceae</taxon>
        <taxon>Gloeobacter</taxon>
    </lineage>
</organism>
<dbReference type="AlphaFoldDB" id="U5QM19"/>
<keyword evidence="3" id="KW-1185">Reference proteome</keyword>
<dbReference type="EMBL" id="CP003587">
    <property type="protein sequence ID" value="AGY58725.1"/>
    <property type="molecule type" value="Genomic_DNA"/>
</dbReference>
<accession>U5QM19</accession>
<evidence type="ECO:0000313" key="3">
    <source>
        <dbReference type="Proteomes" id="UP000017396"/>
    </source>
</evidence>